<dbReference type="Proteomes" id="UP000095453">
    <property type="component" value="Unassembled WGS sequence"/>
</dbReference>
<evidence type="ECO:0000313" key="2">
    <source>
        <dbReference type="Proteomes" id="UP000095453"/>
    </source>
</evidence>
<organism evidence="1 2">
    <name type="scientific">Roseburia inulinivorans</name>
    <dbReference type="NCBI Taxonomy" id="360807"/>
    <lineage>
        <taxon>Bacteria</taxon>
        <taxon>Bacillati</taxon>
        <taxon>Bacillota</taxon>
        <taxon>Clostridia</taxon>
        <taxon>Lachnospirales</taxon>
        <taxon>Lachnospiraceae</taxon>
        <taxon>Roseburia</taxon>
    </lineage>
</organism>
<protein>
    <submittedName>
        <fullName evidence="1">Uncharacterized protein</fullName>
    </submittedName>
</protein>
<proteinExistence type="predicted"/>
<reference evidence="1 2" key="1">
    <citation type="submission" date="2015-09" db="EMBL/GenBank/DDBJ databases">
        <authorList>
            <consortium name="Pathogen Informatics"/>
        </authorList>
    </citation>
    <scope>NUCLEOTIDE SEQUENCE [LARGE SCALE GENOMIC DNA]</scope>
    <source>
        <strain evidence="1 2">2789STDY5608887</strain>
    </source>
</reference>
<accession>A0A173RHS4</accession>
<evidence type="ECO:0000313" key="1">
    <source>
        <dbReference type="EMBL" id="CUM76828.1"/>
    </source>
</evidence>
<dbReference type="PROSITE" id="PS51257">
    <property type="entry name" value="PROKAR_LIPOPROTEIN"/>
    <property type="match status" value="1"/>
</dbReference>
<dbReference type="AlphaFoldDB" id="A0A173RHS4"/>
<name>A0A173RHS4_9FIRM</name>
<dbReference type="EMBL" id="CYXX01000002">
    <property type="protein sequence ID" value="CUM76828.1"/>
    <property type="molecule type" value="Genomic_DNA"/>
</dbReference>
<gene>
    <name evidence="1" type="ORF">ERS852444_00395</name>
</gene>
<sequence>MEVITKMQPISTLTNNMARIDIVVNIVAGCGCK</sequence>